<dbReference type="PANTHER" id="PTHR34353">
    <property type="entry name" value="CRISPR-ASSOCIATED ENDONUCLEASE CAS1 1"/>
    <property type="match status" value="1"/>
</dbReference>
<evidence type="ECO:0000313" key="12">
    <source>
        <dbReference type="EMBL" id="SNB61629.1"/>
    </source>
</evidence>
<dbReference type="RefSeq" id="WP_180676196.1">
    <property type="nucleotide sequence ID" value="NZ_FXUV02000013.1"/>
</dbReference>
<evidence type="ECO:0000313" key="11">
    <source>
        <dbReference type="EMBL" id="SMQ12921.1"/>
    </source>
</evidence>
<evidence type="ECO:0000256" key="5">
    <source>
        <dbReference type="ARBA" id="ARBA00022842"/>
    </source>
</evidence>
<dbReference type="EMBL" id="FXUV02000013">
    <property type="protein sequence ID" value="SNB61629.1"/>
    <property type="molecule type" value="Genomic_DNA"/>
</dbReference>
<dbReference type="GO" id="GO:0051607">
    <property type="term" value="P:defense response to virus"/>
    <property type="evidence" value="ECO:0007669"/>
    <property type="project" value="UniProtKB-UniRule"/>
</dbReference>
<evidence type="ECO:0000256" key="3">
    <source>
        <dbReference type="ARBA" id="ARBA00022759"/>
    </source>
</evidence>
<dbReference type="EMBL" id="FXUV01000037">
    <property type="protein sequence ID" value="SMQ12921.1"/>
    <property type="molecule type" value="Genomic_DNA"/>
</dbReference>
<evidence type="ECO:0000256" key="2">
    <source>
        <dbReference type="ARBA" id="ARBA00022723"/>
    </source>
</evidence>
<reference evidence="11" key="1">
    <citation type="submission" date="2017-05" db="EMBL/GenBank/DDBJ databases">
        <authorList>
            <person name="Song R."/>
            <person name="Chenine A.L."/>
            <person name="Ruprecht R.M."/>
        </authorList>
    </citation>
    <scope>NUCLEOTIDE SEQUENCE</scope>
    <source>
        <strain evidence="11">Kingella_eburonensis</strain>
    </source>
</reference>
<keyword evidence="6 10" id="KW-0051">Antiviral defense</keyword>
<reference evidence="12 13" key="2">
    <citation type="submission" date="2017-06" db="EMBL/GenBank/DDBJ databases">
        <authorList>
            <person name="Kim H.J."/>
            <person name="Triplett B.A."/>
        </authorList>
    </citation>
    <scope>NUCLEOTIDE SEQUENCE [LARGE SCALE GENOMIC DNA]</scope>
    <source>
        <strain evidence="12">Kingella_eburonensis</strain>
    </source>
</reference>
<comment type="function">
    <text evidence="10">CRISPR (clustered regularly interspaced short palindromic repeat), is an adaptive immune system that provides protection against mobile genetic elements (viruses, transposable elements and conjugative plasmids). CRISPR clusters contain spacers, sequences complementary to antecedent mobile elements, and target invading nucleic acids. CRISPR clusters are transcribed and processed into CRISPR RNA (crRNA). Acts as a dsDNA endonuclease. Involved in the integration of spacer DNA into the CRISPR cassette.</text>
</comment>
<dbReference type="GO" id="GO:0003677">
    <property type="term" value="F:DNA binding"/>
    <property type="evidence" value="ECO:0007669"/>
    <property type="project" value="UniProtKB-KW"/>
</dbReference>
<evidence type="ECO:0000313" key="13">
    <source>
        <dbReference type="Proteomes" id="UP000215450"/>
    </source>
</evidence>
<dbReference type="InterPro" id="IPR002729">
    <property type="entry name" value="CRISPR-assoc_Cas1"/>
</dbReference>
<evidence type="ECO:0000256" key="6">
    <source>
        <dbReference type="ARBA" id="ARBA00023118"/>
    </source>
</evidence>
<feature type="binding site" evidence="10">
    <location>
        <position position="217"/>
    </location>
    <ligand>
        <name>Mn(2+)</name>
        <dbReference type="ChEBI" id="CHEBI:29035"/>
    </ligand>
</feature>
<evidence type="ECO:0000256" key="10">
    <source>
        <dbReference type="HAMAP-Rule" id="MF_01470"/>
    </source>
</evidence>
<evidence type="ECO:0000256" key="7">
    <source>
        <dbReference type="ARBA" id="ARBA00023125"/>
    </source>
</evidence>
<name>A0A238T9X5_9NEIS</name>
<dbReference type="GO" id="GO:0043571">
    <property type="term" value="P:maintenance of CRISPR repeat elements"/>
    <property type="evidence" value="ECO:0007669"/>
    <property type="project" value="UniProtKB-UniRule"/>
</dbReference>
<keyword evidence="13" id="KW-1185">Reference proteome</keyword>
<dbReference type="InterPro" id="IPR050646">
    <property type="entry name" value="Cas1"/>
</dbReference>
<keyword evidence="3 10" id="KW-0255">Endonuclease</keyword>
<dbReference type="InterPro" id="IPR042211">
    <property type="entry name" value="CRISPR-assoc_Cas1_N"/>
</dbReference>
<accession>A0A238T9X5</accession>
<dbReference type="GO" id="GO:0016787">
    <property type="term" value="F:hydrolase activity"/>
    <property type="evidence" value="ECO:0007669"/>
    <property type="project" value="UniProtKB-KW"/>
</dbReference>
<sequence length="324" mass="37299">MTTLYIDRRNLTLNTHGDALTIHENDQHINTLPLKIIERICIHGDISLTAKVLGKLGDENIGVMILSGRQQRPTLLMPNWKLDGKRRQMQYQQSQNAAFCQKLAEKLVLQKITQQIALLNEITPLSNQIDSLKQIATQIPFSMTINILRGLEGAAAAQYFGAWQDALPSSLQFSGRNRRPPRDPINSLLSLGYTLLHFEMVKHIQLCGLDPFIGFYHVAEHGRESLACDLLEPLRPEYDRWVLAQFRQQTFRDHDFSTSAQGCTLQKAARLRFYQEYEKWVKSWRVHIHENCRGLLRELCPTAPELYSGSLKIIENDEEFDNFK</sequence>
<dbReference type="GO" id="GO:0046872">
    <property type="term" value="F:metal ion binding"/>
    <property type="evidence" value="ECO:0007669"/>
    <property type="project" value="UniProtKB-UniRule"/>
</dbReference>
<keyword evidence="5 10" id="KW-0460">Magnesium</keyword>
<dbReference type="NCBIfam" id="TIGR00287">
    <property type="entry name" value="cas1"/>
    <property type="match status" value="1"/>
</dbReference>
<dbReference type="CDD" id="cd09634">
    <property type="entry name" value="Cas1_I-II-III"/>
    <property type="match status" value="1"/>
</dbReference>
<dbReference type="AlphaFoldDB" id="A0A238T9X5"/>
<comment type="cofactor">
    <cofactor evidence="10">
        <name>Mg(2+)</name>
        <dbReference type="ChEBI" id="CHEBI:18420"/>
    </cofactor>
    <cofactor evidence="10">
        <name>Mn(2+)</name>
        <dbReference type="ChEBI" id="CHEBI:29035"/>
    </cofactor>
</comment>
<dbReference type="Gene3D" id="1.20.120.920">
    <property type="entry name" value="CRISPR-associated endonuclease Cas1, C-terminal domain"/>
    <property type="match status" value="1"/>
</dbReference>
<evidence type="ECO:0000256" key="1">
    <source>
        <dbReference type="ARBA" id="ARBA00022722"/>
    </source>
</evidence>
<dbReference type="Pfam" id="PF01867">
    <property type="entry name" value="Cas_Cas1"/>
    <property type="match status" value="1"/>
</dbReference>
<keyword evidence="4 10" id="KW-0378">Hydrolase</keyword>
<keyword evidence="1 10" id="KW-0540">Nuclease</keyword>
<keyword evidence="8 10" id="KW-0464">Manganese</keyword>
<proteinExistence type="inferred from homology"/>
<dbReference type="PANTHER" id="PTHR34353:SF2">
    <property type="entry name" value="CRISPR-ASSOCIATED ENDONUCLEASE CAS1 1"/>
    <property type="match status" value="1"/>
</dbReference>
<feature type="binding site" evidence="10">
    <location>
        <position position="232"/>
    </location>
    <ligand>
        <name>Mn(2+)</name>
        <dbReference type="ChEBI" id="CHEBI:29035"/>
    </ligand>
</feature>
<keyword evidence="2 10" id="KW-0479">Metal-binding</keyword>
<evidence type="ECO:0000256" key="8">
    <source>
        <dbReference type="ARBA" id="ARBA00023211"/>
    </source>
</evidence>
<protein>
    <recommendedName>
        <fullName evidence="10">CRISPR-associated endonuclease Cas1</fullName>
        <ecNumber evidence="10">3.1.-.-</ecNumber>
    </recommendedName>
</protein>
<dbReference type="InterPro" id="IPR042206">
    <property type="entry name" value="CRISPR-assoc_Cas1_C"/>
</dbReference>
<evidence type="ECO:0000256" key="4">
    <source>
        <dbReference type="ARBA" id="ARBA00022801"/>
    </source>
</evidence>
<dbReference type="EC" id="3.1.-.-" evidence="10"/>
<comment type="similarity">
    <text evidence="10">Belongs to the CRISPR-associated endonuclease Cas1 family.</text>
</comment>
<dbReference type="Gene3D" id="3.100.10.20">
    <property type="entry name" value="CRISPR-associated endonuclease Cas1, N-terminal domain"/>
    <property type="match status" value="1"/>
</dbReference>
<organism evidence="12 13">
    <name type="scientific">Kingella negevensis</name>
    <dbReference type="NCBI Taxonomy" id="1522312"/>
    <lineage>
        <taxon>Bacteria</taxon>
        <taxon>Pseudomonadati</taxon>
        <taxon>Pseudomonadota</taxon>
        <taxon>Betaproteobacteria</taxon>
        <taxon>Neisseriales</taxon>
        <taxon>Neisseriaceae</taxon>
        <taxon>Kingella</taxon>
    </lineage>
</organism>
<evidence type="ECO:0000256" key="9">
    <source>
        <dbReference type="ARBA" id="ARBA00038592"/>
    </source>
</evidence>
<keyword evidence="7 10" id="KW-0238">DNA-binding</keyword>
<comment type="subunit">
    <text evidence="9 10">Homodimer, forms a heterotetramer with a Cas2 homodimer.</text>
</comment>
<dbReference type="HAMAP" id="MF_01470">
    <property type="entry name" value="Cas1"/>
    <property type="match status" value="1"/>
</dbReference>
<dbReference type="Proteomes" id="UP000215450">
    <property type="component" value="Unassembled WGS sequence"/>
</dbReference>
<dbReference type="GO" id="GO:0004519">
    <property type="term" value="F:endonuclease activity"/>
    <property type="evidence" value="ECO:0007669"/>
    <property type="project" value="UniProtKB-UniRule"/>
</dbReference>
<feature type="binding site" evidence="10">
    <location>
        <position position="152"/>
    </location>
    <ligand>
        <name>Mn(2+)</name>
        <dbReference type="ChEBI" id="CHEBI:29035"/>
    </ligand>
</feature>
<gene>
    <name evidence="12" type="primary">cas4-cas1</name>
    <name evidence="10" type="synonym">cas1</name>
    <name evidence="12" type="ORF">KEBURONENSIS_00876</name>
    <name evidence="11" type="ORF">KEBURONENSIS_01738</name>
</gene>